<gene>
    <name evidence="7" type="ORF">PCOR1329_LOCUS13615</name>
</gene>
<keyword evidence="3" id="KW-0496">Mitochondrion</keyword>
<sequence>MQSEPRGDAADPEAASAAAAQVPEIPITRHPAVYFVLVSPHPGRHAELLRLLQRKIVGPLIGRRILSEFRVLTVTPPSFSDDSSPTVVVFELVVPLPWPVTNWDVEEWQRRLGNDARLVVAPASAPQRAEAWDAHRARSALTRAMVLPPARLAPHAAAPRPGGASWLAACVDSRRGDREEQCLLEALRPEPDLPRPSLSVVDATTSRAHAAALHAPEPAGGPGAVAAPARRPPVAPRLEACLLSAVPRRLHADVPPRHAERGPISADLDHNGRAFGGFAPVAWHASDRYFGDGETFVFRLRDPLPKPVVPLIDQAKLLELVQGGPAPDGGGSRRTDGKIAEEAMQRAVQLLSDWHLRVRAEAERADRAALEGNSVTSMTEALDEVLGHDGAGAGSEDNCARSPRDAATSRQRRRRANLQHCYTATPVAVKDVLVRTESSSSGNSGGATPDTDGEEHELDGDAGLEVFHWSGEDPFFLFSDMECLAFGGGSAFALYVESDLLHGMSEESSTFQSDMLSSEKDFVIANLECWVFDDPSEVA</sequence>
<feature type="region of interest" description="Disordered" evidence="5">
    <location>
        <begin position="435"/>
        <end position="458"/>
    </location>
</feature>
<organism evidence="7 8">
    <name type="scientific">Prorocentrum cordatum</name>
    <dbReference type="NCBI Taxonomy" id="2364126"/>
    <lineage>
        <taxon>Eukaryota</taxon>
        <taxon>Sar</taxon>
        <taxon>Alveolata</taxon>
        <taxon>Dinophyceae</taxon>
        <taxon>Prorocentrales</taxon>
        <taxon>Prorocentraceae</taxon>
        <taxon>Prorocentrum</taxon>
    </lineage>
</organism>
<accession>A0ABN9QPP5</accession>
<evidence type="ECO:0000256" key="5">
    <source>
        <dbReference type="SAM" id="MobiDB-lite"/>
    </source>
</evidence>
<dbReference type="SMART" id="SM00584">
    <property type="entry name" value="TLDc"/>
    <property type="match status" value="1"/>
</dbReference>
<proteinExistence type="inferred from homology"/>
<evidence type="ECO:0000259" key="6">
    <source>
        <dbReference type="SMART" id="SM00584"/>
    </source>
</evidence>
<dbReference type="Proteomes" id="UP001189429">
    <property type="component" value="Unassembled WGS sequence"/>
</dbReference>
<feature type="region of interest" description="Disordered" evidence="5">
    <location>
        <begin position="387"/>
        <end position="417"/>
    </location>
</feature>
<evidence type="ECO:0000256" key="4">
    <source>
        <dbReference type="ARBA" id="ARBA00040604"/>
    </source>
</evidence>
<comment type="subcellular location">
    <subcellularLocation>
        <location evidence="1">Mitochondrion</location>
    </subcellularLocation>
</comment>
<dbReference type="PANTHER" id="PTHR23354:SF62">
    <property type="entry name" value="MUSTARD, ISOFORM V"/>
    <property type="match status" value="1"/>
</dbReference>
<comment type="similarity">
    <text evidence="2">Belongs to the OXR1 family.</text>
</comment>
<evidence type="ECO:0000256" key="2">
    <source>
        <dbReference type="ARBA" id="ARBA00009540"/>
    </source>
</evidence>
<name>A0ABN9QPP5_9DINO</name>
<reference evidence="7" key="1">
    <citation type="submission" date="2023-10" db="EMBL/GenBank/DDBJ databases">
        <authorList>
            <person name="Chen Y."/>
            <person name="Shah S."/>
            <person name="Dougan E. K."/>
            <person name="Thang M."/>
            <person name="Chan C."/>
        </authorList>
    </citation>
    <scope>NUCLEOTIDE SEQUENCE [LARGE SCALE GENOMIC DNA]</scope>
</reference>
<dbReference type="Pfam" id="PF07534">
    <property type="entry name" value="TLD"/>
    <property type="match status" value="1"/>
</dbReference>
<evidence type="ECO:0000313" key="7">
    <source>
        <dbReference type="EMBL" id="CAK0807860.1"/>
    </source>
</evidence>
<dbReference type="InterPro" id="IPR006571">
    <property type="entry name" value="TLDc_dom"/>
</dbReference>
<keyword evidence="8" id="KW-1185">Reference proteome</keyword>
<evidence type="ECO:0000256" key="3">
    <source>
        <dbReference type="ARBA" id="ARBA00023128"/>
    </source>
</evidence>
<comment type="caution">
    <text evidence="7">The sequence shown here is derived from an EMBL/GenBank/DDBJ whole genome shotgun (WGS) entry which is preliminary data.</text>
</comment>
<evidence type="ECO:0000313" key="8">
    <source>
        <dbReference type="Proteomes" id="UP001189429"/>
    </source>
</evidence>
<protein>
    <recommendedName>
        <fullName evidence="4">Oxidation resistance protein 1</fullName>
    </recommendedName>
</protein>
<feature type="domain" description="TLDc" evidence="6">
    <location>
        <begin position="231"/>
        <end position="533"/>
    </location>
</feature>
<dbReference type="EMBL" id="CAUYUJ010004025">
    <property type="protein sequence ID" value="CAK0807860.1"/>
    <property type="molecule type" value="Genomic_DNA"/>
</dbReference>
<dbReference type="PANTHER" id="PTHR23354">
    <property type="entry name" value="NUCLEOLAR PROTEIN 7/ESTROGEN RECEPTOR COACTIVATOR-RELATED"/>
    <property type="match status" value="1"/>
</dbReference>
<evidence type="ECO:0000256" key="1">
    <source>
        <dbReference type="ARBA" id="ARBA00004173"/>
    </source>
</evidence>